<dbReference type="EMBL" id="BAABEX010000010">
    <property type="protein sequence ID" value="GAA4423744.1"/>
    <property type="molecule type" value="Genomic_DNA"/>
</dbReference>
<dbReference type="PANTHER" id="PTHR34183">
    <property type="entry name" value="ENDOLYTIC PEPTIDOGLYCAN TRANSGLYCOSYLASE RLPA"/>
    <property type="match status" value="1"/>
</dbReference>
<gene>
    <name evidence="3" type="primary">rlpA</name>
    <name evidence="7" type="ORF">GCM10023090_16330</name>
</gene>
<evidence type="ECO:0000256" key="5">
    <source>
        <dbReference type="SAM" id="MobiDB-lite"/>
    </source>
</evidence>
<feature type="domain" description="RlpA-like protein double-psi beta-barrel" evidence="6">
    <location>
        <begin position="100"/>
        <end position="187"/>
    </location>
</feature>
<comment type="caution">
    <text evidence="7">The sequence shown here is derived from an EMBL/GenBank/DDBJ whole genome shotgun (WGS) entry which is preliminary data.</text>
</comment>
<protein>
    <recommendedName>
        <fullName evidence="3">Endolytic peptidoglycan transglycosylase RlpA</fullName>
        <ecNumber evidence="3">4.2.2.-</ecNumber>
    </recommendedName>
</protein>
<dbReference type="Gene3D" id="2.40.40.10">
    <property type="entry name" value="RlpA-like domain"/>
    <property type="match status" value="1"/>
</dbReference>
<dbReference type="InterPro" id="IPR009009">
    <property type="entry name" value="RlpA-like_DPBB"/>
</dbReference>
<comment type="similarity">
    <text evidence="3 4">Belongs to the RlpA family.</text>
</comment>
<evidence type="ECO:0000313" key="8">
    <source>
        <dbReference type="Proteomes" id="UP001501788"/>
    </source>
</evidence>
<evidence type="ECO:0000259" key="6">
    <source>
        <dbReference type="Pfam" id="PF03330"/>
    </source>
</evidence>
<name>A0ABP8L8G9_9BURK</name>
<evidence type="ECO:0000256" key="3">
    <source>
        <dbReference type="HAMAP-Rule" id="MF_02071"/>
    </source>
</evidence>
<accession>A0ABP8L8G9</accession>
<reference evidence="8" key="1">
    <citation type="journal article" date="2019" name="Int. J. Syst. Evol. Microbiol.">
        <title>The Global Catalogue of Microorganisms (GCM) 10K type strain sequencing project: providing services to taxonomists for standard genome sequencing and annotation.</title>
        <authorList>
            <consortium name="The Broad Institute Genomics Platform"/>
            <consortium name="The Broad Institute Genome Sequencing Center for Infectious Disease"/>
            <person name="Wu L."/>
            <person name="Ma J."/>
        </authorList>
    </citation>
    <scope>NUCLEOTIDE SEQUENCE [LARGE SCALE GENOMIC DNA]</scope>
    <source>
        <strain evidence="8">JCM 31890</strain>
    </source>
</reference>
<dbReference type="NCBIfam" id="TIGR00413">
    <property type="entry name" value="rlpA"/>
    <property type="match status" value="1"/>
</dbReference>
<feature type="region of interest" description="Disordered" evidence="5">
    <location>
        <begin position="1"/>
        <end position="78"/>
    </location>
</feature>
<comment type="function">
    <text evidence="3">Lytic transglycosylase with a strong preference for naked glycan strands that lack stem peptides.</text>
</comment>
<dbReference type="InterPro" id="IPR034718">
    <property type="entry name" value="RlpA"/>
</dbReference>
<feature type="region of interest" description="Disordered" evidence="5">
    <location>
        <begin position="199"/>
        <end position="235"/>
    </location>
</feature>
<dbReference type="Proteomes" id="UP001501788">
    <property type="component" value="Unassembled WGS sequence"/>
</dbReference>
<dbReference type="PANTHER" id="PTHR34183:SF1">
    <property type="entry name" value="ENDOLYTIC PEPTIDOGLYCAN TRANSGLYCOSYLASE RLPA"/>
    <property type="match status" value="1"/>
</dbReference>
<keyword evidence="1 3" id="KW-0456">Lyase</keyword>
<keyword evidence="8" id="KW-1185">Reference proteome</keyword>
<proteinExistence type="inferred from homology"/>
<dbReference type="EC" id="4.2.2.-" evidence="3"/>
<evidence type="ECO:0000313" key="7">
    <source>
        <dbReference type="EMBL" id="GAA4423744.1"/>
    </source>
</evidence>
<feature type="compositionally biased region" description="Low complexity" evidence="5">
    <location>
        <begin position="202"/>
        <end position="235"/>
    </location>
</feature>
<dbReference type="Pfam" id="PF03330">
    <property type="entry name" value="DPBB_1"/>
    <property type="match status" value="1"/>
</dbReference>
<dbReference type="SUPFAM" id="SSF50685">
    <property type="entry name" value="Barwin-like endoglucanases"/>
    <property type="match status" value="1"/>
</dbReference>
<feature type="compositionally biased region" description="Low complexity" evidence="5">
    <location>
        <begin position="1"/>
        <end position="13"/>
    </location>
</feature>
<feature type="compositionally biased region" description="Pro residues" evidence="5">
    <location>
        <begin position="14"/>
        <end position="43"/>
    </location>
</feature>
<keyword evidence="2 3" id="KW-0961">Cell wall biogenesis/degradation</keyword>
<dbReference type="CDD" id="cd22268">
    <property type="entry name" value="DPBB_RlpA-like"/>
    <property type="match status" value="1"/>
</dbReference>
<dbReference type="InterPro" id="IPR012997">
    <property type="entry name" value="RplA"/>
</dbReference>
<evidence type="ECO:0000256" key="2">
    <source>
        <dbReference type="ARBA" id="ARBA00023316"/>
    </source>
</evidence>
<dbReference type="HAMAP" id="MF_02071">
    <property type="entry name" value="RlpA"/>
    <property type="match status" value="1"/>
</dbReference>
<dbReference type="InterPro" id="IPR036908">
    <property type="entry name" value="RlpA-like_sf"/>
</dbReference>
<evidence type="ECO:0000256" key="1">
    <source>
        <dbReference type="ARBA" id="ARBA00023239"/>
    </source>
</evidence>
<evidence type="ECO:0000256" key="4">
    <source>
        <dbReference type="RuleBase" id="RU003495"/>
    </source>
</evidence>
<organism evidence="7 8">
    <name type="scientific">Acidovorax lacteus</name>
    <dbReference type="NCBI Taxonomy" id="1924988"/>
    <lineage>
        <taxon>Bacteria</taxon>
        <taxon>Pseudomonadati</taxon>
        <taxon>Pseudomonadota</taxon>
        <taxon>Betaproteobacteria</taxon>
        <taxon>Burkholderiales</taxon>
        <taxon>Comamonadaceae</taxon>
        <taxon>Acidovorax</taxon>
    </lineage>
</organism>
<sequence length="235" mass="24188">MLTVLASAEADALPPAPSPPKLEPAPPPTPALTPASAPAPAPVLPSELPRADSSGDTVPAANTPADVPAPAGPLAAETGTPALPTVAVDAADIEVTPLEQGLASWYGPGFHRRRTASGEVFDMHGFTAAHRTLPFGTQLCVRSLVNGRAVSVRINDRGPHLRDRVIDLSQAAARELGLMGLGIKPVAFWRMEDGDACDDQAPEALAPAPETLAPAAPAVRRAAPPAQRRPAPAKR</sequence>